<dbReference type="EMBL" id="LR134310">
    <property type="protein sequence ID" value="VEE92125.1"/>
    <property type="molecule type" value="Genomic_DNA"/>
</dbReference>
<protein>
    <submittedName>
        <fullName evidence="2">Transferrin-binding protein</fullName>
    </submittedName>
</protein>
<accession>A0AAX3FKQ5</accession>
<gene>
    <name evidence="2" type="primary">tbpB_3</name>
    <name evidence="2" type="ORF">NCTC8529_01688</name>
</gene>
<dbReference type="InterPro" id="IPR011250">
    <property type="entry name" value="OMP/PagP_B-barrel"/>
</dbReference>
<dbReference type="RefSeq" id="WP_039196100.1">
    <property type="nucleotide sequence ID" value="NZ_LR134310.1"/>
</dbReference>
<dbReference type="Proteomes" id="UP000268529">
    <property type="component" value="Chromosome"/>
</dbReference>
<name>A0AAX3FKQ5_ACTEU</name>
<dbReference type="InterPro" id="IPR001677">
    <property type="entry name" value="TbpB_B_D"/>
</dbReference>
<dbReference type="NCBIfam" id="NF041636">
    <property type="entry name" value="slam_lipo"/>
    <property type="match status" value="1"/>
</dbReference>
<dbReference type="Gene3D" id="2.40.160.90">
    <property type="match status" value="1"/>
</dbReference>
<reference evidence="2 3" key="1">
    <citation type="submission" date="2018-12" db="EMBL/GenBank/DDBJ databases">
        <authorList>
            <consortium name="Pathogen Informatics"/>
        </authorList>
    </citation>
    <scope>NUCLEOTIDE SEQUENCE [LARGE SCALE GENOMIC DNA]</scope>
    <source>
        <strain evidence="2 3">NCTC8529</strain>
    </source>
</reference>
<evidence type="ECO:0000313" key="3">
    <source>
        <dbReference type="Proteomes" id="UP000268529"/>
    </source>
</evidence>
<evidence type="ECO:0000259" key="1">
    <source>
        <dbReference type="Pfam" id="PF01298"/>
    </source>
</evidence>
<dbReference type="AlphaFoldDB" id="A0AAX3FKQ5"/>
<feature type="domain" description="Transferrin-binding protein B C-lobe/N-lobe beta-barrel" evidence="1">
    <location>
        <begin position="64"/>
        <end position="180"/>
    </location>
</feature>
<dbReference type="InterPro" id="IPR054843">
    <property type="entry name" value="Slam_hemophilin_C"/>
</dbReference>
<dbReference type="SUPFAM" id="SSF56925">
    <property type="entry name" value="OMPA-like"/>
    <property type="match status" value="1"/>
</dbReference>
<dbReference type="GeneID" id="92744297"/>
<evidence type="ECO:0000313" key="2">
    <source>
        <dbReference type="EMBL" id="VEE92125.1"/>
    </source>
</evidence>
<sequence>MNVDGKLIQVDYKRSGISQDPWLNDGLLQTCCDKYSAVRFGILDSDGPEVDSYMFYNGSATTSMPTSGTATYNGHAIIAGNTVQFDEHDWLKGTSQFNVDFGAKKLNGSLNIDTLEAVNITADISGNSFAGAANSNSFPTKANVEGKFYGENAKELGGMIRDVSNIGSDTSWGAVFGASQ</sequence>
<organism evidence="2 3">
    <name type="scientific">Actinobacillus equuli</name>
    <dbReference type="NCBI Taxonomy" id="718"/>
    <lineage>
        <taxon>Bacteria</taxon>
        <taxon>Pseudomonadati</taxon>
        <taxon>Pseudomonadota</taxon>
        <taxon>Gammaproteobacteria</taxon>
        <taxon>Pasteurellales</taxon>
        <taxon>Pasteurellaceae</taxon>
        <taxon>Actinobacillus</taxon>
    </lineage>
</organism>
<dbReference type="Pfam" id="PF01298">
    <property type="entry name" value="TbpB_B_D"/>
    <property type="match status" value="1"/>
</dbReference>
<proteinExistence type="predicted"/>